<proteinExistence type="predicted"/>
<dbReference type="Proteomes" id="UP000077671">
    <property type="component" value="Unassembled WGS sequence"/>
</dbReference>
<dbReference type="EMBL" id="LWDD02002611">
    <property type="protein sequence ID" value="KAE8240521.1"/>
    <property type="molecule type" value="Genomic_DNA"/>
</dbReference>
<organism evidence="1 2">
    <name type="scientific">Tilletia caries</name>
    <name type="common">wheat bunt fungus</name>
    <dbReference type="NCBI Taxonomy" id="13290"/>
    <lineage>
        <taxon>Eukaryota</taxon>
        <taxon>Fungi</taxon>
        <taxon>Dikarya</taxon>
        <taxon>Basidiomycota</taxon>
        <taxon>Ustilaginomycotina</taxon>
        <taxon>Exobasidiomycetes</taxon>
        <taxon>Tilletiales</taxon>
        <taxon>Tilletiaceae</taxon>
        <taxon>Tilletia</taxon>
    </lineage>
</organism>
<evidence type="ECO:0000313" key="1">
    <source>
        <dbReference type="EMBL" id="KAE8240521.1"/>
    </source>
</evidence>
<name>A0A177TYW7_9BASI</name>
<evidence type="ECO:0000313" key="2">
    <source>
        <dbReference type="Proteomes" id="UP000077671"/>
    </source>
</evidence>
<protein>
    <submittedName>
        <fullName evidence="1">Uncharacterized protein</fullName>
    </submittedName>
</protein>
<comment type="caution">
    <text evidence="1">The sequence shown here is derived from an EMBL/GenBank/DDBJ whole genome shotgun (WGS) entry which is preliminary data.</text>
</comment>
<reference evidence="1" key="1">
    <citation type="submission" date="2016-04" db="EMBL/GenBank/DDBJ databases">
        <authorList>
            <person name="Nguyen H.D."/>
            <person name="Kesanakurti P."/>
            <person name="Cullis J."/>
            <person name="Levesque C.A."/>
            <person name="Hambleton S."/>
        </authorList>
    </citation>
    <scope>NUCLEOTIDE SEQUENCE</scope>
    <source>
        <strain evidence="1">DAOMC 238032</strain>
    </source>
</reference>
<reference evidence="1" key="2">
    <citation type="journal article" date="2019" name="IMA Fungus">
        <title>Genome sequencing and comparison of five Tilletia species to identify candidate genes for the detection of regulated species infecting wheat.</title>
        <authorList>
            <person name="Nguyen H.D.T."/>
            <person name="Sultana T."/>
            <person name="Kesanakurti P."/>
            <person name="Hambleton S."/>
        </authorList>
    </citation>
    <scope>NUCLEOTIDE SEQUENCE</scope>
    <source>
        <strain evidence="1">DAOMC 238032</strain>
    </source>
</reference>
<dbReference type="AlphaFoldDB" id="A0A177TYW7"/>
<accession>A0A177TYW7</accession>
<sequence length="118" mass="13008">MLHPSACFVSTATGPRLAHFQAVIRLPYIDEHLQERFKQYVVASLLDTVSWPNGYAFSSTVWRDLGHLAAVYGSGTRTIVDIDSVLGPAIVFPGSHMLDSWNGVVATLAQSVYKPVYR</sequence>
<gene>
    <name evidence="1" type="ORF">A4X03_0g8500</name>
</gene>